<organism evidence="3 4">
    <name type="scientific">Pristionchus entomophagus</name>
    <dbReference type="NCBI Taxonomy" id="358040"/>
    <lineage>
        <taxon>Eukaryota</taxon>
        <taxon>Metazoa</taxon>
        <taxon>Ecdysozoa</taxon>
        <taxon>Nematoda</taxon>
        <taxon>Chromadorea</taxon>
        <taxon>Rhabditida</taxon>
        <taxon>Rhabditina</taxon>
        <taxon>Diplogasteromorpha</taxon>
        <taxon>Diplogasteroidea</taxon>
        <taxon>Neodiplogasteridae</taxon>
        <taxon>Pristionchus</taxon>
    </lineage>
</organism>
<dbReference type="InterPro" id="IPR036249">
    <property type="entry name" value="Thioredoxin-like_sf"/>
</dbReference>
<evidence type="ECO:0000313" key="3">
    <source>
        <dbReference type="EMBL" id="GMS97649.1"/>
    </source>
</evidence>
<dbReference type="SUPFAM" id="SSF52833">
    <property type="entry name" value="Thioredoxin-like"/>
    <property type="match status" value="1"/>
</dbReference>
<dbReference type="EMBL" id="BTSX01000004">
    <property type="protein sequence ID" value="GMS97649.1"/>
    <property type="molecule type" value="Genomic_DNA"/>
</dbReference>
<feature type="non-terminal residue" evidence="3">
    <location>
        <position position="1"/>
    </location>
</feature>
<proteinExistence type="predicted"/>
<dbReference type="PROSITE" id="PS50404">
    <property type="entry name" value="GST_NTER"/>
    <property type="match status" value="1"/>
</dbReference>
<gene>
    <name evidence="3" type="ORF">PENTCL1PPCAC_19824</name>
</gene>
<sequence>ADAPFETAPILEIDGGKKVLGDSLAISRFLAKTFGSDGFIGKTKSDAAKSPSSTPQWTSSCPSNSCTWQRATRRRPVL</sequence>
<comment type="caution">
    <text evidence="3">The sequence shown here is derived from an EMBL/GenBank/DDBJ whole genome shotgun (WGS) entry which is preliminary data.</text>
</comment>
<feature type="compositionally biased region" description="Polar residues" evidence="1">
    <location>
        <begin position="50"/>
        <end position="70"/>
    </location>
</feature>
<dbReference type="Gene3D" id="1.20.1050.130">
    <property type="match status" value="1"/>
</dbReference>
<feature type="domain" description="GST N-terminal" evidence="2">
    <location>
        <begin position="1"/>
        <end position="38"/>
    </location>
</feature>
<dbReference type="InterPro" id="IPR004045">
    <property type="entry name" value="Glutathione_S-Trfase_N"/>
</dbReference>
<reference evidence="3" key="1">
    <citation type="submission" date="2023-10" db="EMBL/GenBank/DDBJ databases">
        <title>Genome assembly of Pristionchus species.</title>
        <authorList>
            <person name="Yoshida K."/>
            <person name="Sommer R.J."/>
        </authorList>
    </citation>
    <scope>NUCLEOTIDE SEQUENCE</scope>
    <source>
        <strain evidence="3">RS0144</strain>
    </source>
</reference>
<accession>A0AAV5TT60</accession>
<protein>
    <recommendedName>
        <fullName evidence="2">GST N-terminal domain-containing protein</fullName>
    </recommendedName>
</protein>
<name>A0AAV5TT60_9BILA</name>
<evidence type="ECO:0000256" key="1">
    <source>
        <dbReference type="SAM" id="MobiDB-lite"/>
    </source>
</evidence>
<keyword evidence="4" id="KW-1185">Reference proteome</keyword>
<feature type="region of interest" description="Disordered" evidence="1">
    <location>
        <begin position="43"/>
        <end position="78"/>
    </location>
</feature>
<evidence type="ECO:0000259" key="2">
    <source>
        <dbReference type="PROSITE" id="PS50404"/>
    </source>
</evidence>
<evidence type="ECO:0000313" key="4">
    <source>
        <dbReference type="Proteomes" id="UP001432027"/>
    </source>
</evidence>
<dbReference type="AlphaFoldDB" id="A0AAV5TT60"/>
<dbReference type="Proteomes" id="UP001432027">
    <property type="component" value="Unassembled WGS sequence"/>
</dbReference>